<dbReference type="Proteomes" id="UP000295814">
    <property type="component" value="Unassembled WGS sequence"/>
</dbReference>
<dbReference type="PANTHER" id="PTHR31605">
    <property type="entry name" value="GLYCEROL-3-PHOSPHATE O-ACYLTRANSFERASE 1"/>
    <property type="match status" value="1"/>
</dbReference>
<accession>A0A562YIB2</accession>
<evidence type="ECO:0000313" key="4">
    <source>
        <dbReference type="Proteomes" id="UP000295814"/>
    </source>
</evidence>
<organism evidence="3 4">
    <name type="scientific">Seonamhaeicola sediminis</name>
    <dbReference type="NCBI Taxonomy" id="2528206"/>
    <lineage>
        <taxon>Bacteria</taxon>
        <taxon>Pseudomonadati</taxon>
        <taxon>Bacteroidota</taxon>
        <taxon>Flavobacteriia</taxon>
        <taxon>Flavobacteriales</taxon>
        <taxon>Flavobacteriaceae</taxon>
    </lineage>
</organism>
<sequence>MFFYFKKVMIHNIENIPKDKPVLILGNHQNALLDALLIAVYGSRFSYFLTRAAVFKKVLFSKLLRSLQMLPVYRIRDGWNTLNNNNAIFETCSELLKKGESIVIFPEGNHNLERRVRPLSKGFTRIVFDTLEKYPSLDLQLVPVGLNYKDAVSFPDSASMFFGKPIAAQAFIEDSKSKSLANLKNKMQLELLQLTTHIPQDNYETNLRQLQELQVDFLKPQDVNNCIKSGFKRCKTEVKSKTVGLSNFFKLLLIINLILPYAIWKLAIEPKITELEFKSTFRFAVALTLVPVWILIITIILLLYYGLFIAILYFLLTILLGLIAIKL</sequence>
<dbReference type="SMART" id="SM00563">
    <property type="entry name" value="PlsC"/>
    <property type="match status" value="1"/>
</dbReference>
<reference evidence="3 4" key="1">
    <citation type="submission" date="2019-07" db="EMBL/GenBank/DDBJ databases">
        <title>Seonamhaeicola sp. W255 draft genome.</title>
        <authorList>
            <person name="Zhang X.-Y."/>
            <person name="Zhang R."/>
            <person name="Zhong Y.-L."/>
            <person name="Du Z.-J."/>
        </authorList>
    </citation>
    <scope>NUCLEOTIDE SEQUENCE [LARGE SCALE GENOMIC DNA]</scope>
    <source>
        <strain evidence="3 4">W255</strain>
    </source>
</reference>
<gene>
    <name evidence="3" type="ORF">E1J38_000395</name>
</gene>
<dbReference type="SUPFAM" id="SSF69593">
    <property type="entry name" value="Glycerol-3-phosphate (1)-acyltransferase"/>
    <property type="match status" value="1"/>
</dbReference>
<evidence type="ECO:0000259" key="2">
    <source>
        <dbReference type="SMART" id="SM00563"/>
    </source>
</evidence>
<proteinExistence type="predicted"/>
<keyword evidence="3" id="KW-0808">Transferase</keyword>
<evidence type="ECO:0000256" key="1">
    <source>
        <dbReference type="SAM" id="Phobius"/>
    </source>
</evidence>
<keyword evidence="1" id="KW-1133">Transmembrane helix</keyword>
<feature type="domain" description="Phospholipid/glycerol acyltransferase" evidence="2">
    <location>
        <begin position="22"/>
        <end position="149"/>
    </location>
</feature>
<evidence type="ECO:0000313" key="3">
    <source>
        <dbReference type="EMBL" id="TWO34775.1"/>
    </source>
</evidence>
<dbReference type="GO" id="GO:0016287">
    <property type="term" value="F:glycerone-phosphate O-acyltransferase activity"/>
    <property type="evidence" value="ECO:0007669"/>
    <property type="project" value="TreeGrafter"/>
</dbReference>
<keyword evidence="1" id="KW-0472">Membrane</keyword>
<dbReference type="PANTHER" id="PTHR31605:SF0">
    <property type="entry name" value="GLYCEROL-3-PHOSPHATE O-ACYLTRANSFERASE 1"/>
    <property type="match status" value="1"/>
</dbReference>
<feature type="transmembrane region" description="Helical" evidence="1">
    <location>
        <begin position="280"/>
        <end position="301"/>
    </location>
</feature>
<dbReference type="EMBL" id="SMZJ02000001">
    <property type="protein sequence ID" value="TWO34775.1"/>
    <property type="molecule type" value="Genomic_DNA"/>
</dbReference>
<feature type="transmembrane region" description="Helical" evidence="1">
    <location>
        <begin position="307"/>
        <end position="325"/>
    </location>
</feature>
<dbReference type="InterPro" id="IPR052744">
    <property type="entry name" value="GPAT/DAPAT"/>
</dbReference>
<dbReference type="CDD" id="cd07992">
    <property type="entry name" value="LPLAT_AAK14816-like"/>
    <property type="match status" value="1"/>
</dbReference>
<dbReference type="OrthoDB" id="9806008at2"/>
<comment type="caution">
    <text evidence="3">The sequence shown here is derived from an EMBL/GenBank/DDBJ whole genome shotgun (WGS) entry which is preliminary data.</text>
</comment>
<protein>
    <submittedName>
        <fullName evidence="3">Glycerol acyltransferase</fullName>
    </submittedName>
</protein>
<keyword evidence="4" id="KW-1185">Reference proteome</keyword>
<dbReference type="AlphaFoldDB" id="A0A562YIB2"/>
<keyword evidence="1" id="KW-0812">Transmembrane</keyword>
<dbReference type="InterPro" id="IPR002123">
    <property type="entry name" value="Plipid/glycerol_acylTrfase"/>
</dbReference>
<keyword evidence="3" id="KW-0012">Acyltransferase</keyword>
<dbReference type="GO" id="GO:0008654">
    <property type="term" value="P:phospholipid biosynthetic process"/>
    <property type="evidence" value="ECO:0007669"/>
    <property type="project" value="TreeGrafter"/>
</dbReference>
<dbReference type="Pfam" id="PF01553">
    <property type="entry name" value="Acyltransferase"/>
    <property type="match status" value="1"/>
</dbReference>
<dbReference type="GO" id="GO:0004366">
    <property type="term" value="F:glycerol-3-phosphate O-acyltransferase activity"/>
    <property type="evidence" value="ECO:0007669"/>
    <property type="project" value="TreeGrafter"/>
</dbReference>
<feature type="transmembrane region" description="Helical" evidence="1">
    <location>
        <begin position="248"/>
        <end position="268"/>
    </location>
</feature>
<name>A0A562YIB2_9FLAO</name>